<keyword evidence="2" id="KW-1185">Reference proteome</keyword>
<dbReference type="EMBL" id="KL198018">
    <property type="protein sequence ID" value="KDQ20050.1"/>
    <property type="molecule type" value="Genomic_DNA"/>
</dbReference>
<proteinExistence type="predicted"/>
<organism evidence="1 2">
    <name type="scientific">Botryobasidium botryosum (strain FD-172 SS1)</name>
    <dbReference type="NCBI Taxonomy" id="930990"/>
    <lineage>
        <taxon>Eukaryota</taxon>
        <taxon>Fungi</taxon>
        <taxon>Dikarya</taxon>
        <taxon>Basidiomycota</taxon>
        <taxon>Agaricomycotina</taxon>
        <taxon>Agaricomycetes</taxon>
        <taxon>Cantharellales</taxon>
        <taxon>Botryobasidiaceae</taxon>
        <taxon>Botryobasidium</taxon>
    </lineage>
</organism>
<dbReference type="InParanoid" id="A0A067MZB1"/>
<sequence length="52" mass="5724">MGFFGSFFSKIGGILEKAFDSFQESGDEARPRGKPDPTVATSNGWYKSLCCR</sequence>
<accession>A0A067MZB1</accession>
<gene>
    <name evidence="1" type="ORF">BOTBODRAFT_27469</name>
</gene>
<dbReference type="HOGENOM" id="CLU_3086918_0_0_1"/>
<evidence type="ECO:0000313" key="1">
    <source>
        <dbReference type="EMBL" id="KDQ20050.1"/>
    </source>
</evidence>
<dbReference type="AlphaFoldDB" id="A0A067MZB1"/>
<reference evidence="2" key="1">
    <citation type="journal article" date="2014" name="Proc. Natl. Acad. Sci. U.S.A.">
        <title>Extensive sampling of basidiomycete genomes demonstrates inadequacy of the white-rot/brown-rot paradigm for wood decay fungi.</title>
        <authorList>
            <person name="Riley R."/>
            <person name="Salamov A.A."/>
            <person name="Brown D.W."/>
            <person name="Nagy L.G."/>
            <person name="Floudas D."/>
            <person name="Held B.W."/>
            <person name="Levasseur A."/>
            <person name="Lombard V."/>
            <person name="Morin E."/>
            <person name="Otillar R."/>
            <person name="Lindquist E.A."/>
            <person name="Sun H."/>
            <person name="LaButti K.M."/>
            <person name="Schmutz J."/>
            <person name="Jabbour D."/>
            <person name="Luo H."/>
            <person name="Baker S.E."/>
            <person name="Pisabarro A.G."/>
            <person name="Walton J.D."/>
            <person name="Blanchette R.A."/>
            <person name="Henrissat B."/>
            <person name="Martin F."/>
            <person name="Cullen D."/>
            <person name="Hibbett D.S."/>
            <person name="Grigoriev I.V."/>
        </authorList>
    </citation>
    <scope>NUCLEOTIDE SEQUENCE [LARGE SCALE GENOMIC DNA]</scope>
    <source>
        <strain evidence="2">FD-172 SS1</strain>
    </source>
</reference>
<protein>
    <submittedName>
        <fullName evidence="1">Uncharacterized protein</fullName>
    </submittedName>
</protein>
<evidence type="ECO:0000313" key="2">
    <source>
        <dbReference type="Proteomes" id="UP000027195"/>
    </source>
</evidence>
<dbReference type="Proteomes" id="UP000027195">
    <property type="component" value="Unassembled WGS sequence"/>
</dbReference>
<name>A0A067MZB1_BOTB1</name>